<evidence type="ECO:0000256" key="1">
    <source>
        <dbReference type="ARBA" id="ARBA00023002"/>
    </source>
</evidence>
<dbReference type="OrthoDB" id="191139at2759"/>
<accession>A0A165AT39</accession>
<reference evidence="2 3" key="1">
    <citation type="journal article" date="2016" name="Mol. Biol. Evol.">
        <title>Comparative Genomics of Early-Diverging Mushroom-Forming Fungi Provides Insights into the Origins of Lignocellulose Decay Capabilities.</title>
        <authorList>
            <person name="Nagy L.G."/>
            <person name="Riley R."/>
            <person name="Tritt A."/>
            <person name="Adam C."/>
            <person name="Daum C."/>
            <person name="Floudas D."/>
            <person name="Sun H."/>
            <person name="Yadav J.S."/>
            <person name="Pangilinan J."/>
            <person name="Larsson K.H."/>
            <person name="Matsuura K."/>
            <person name="Barry K."/>
            <person name="Labutti K."/>
            <person name="Kuo R."/>
            <person name="Ohm R.A."/>
            <person name="Bhattacharya S.S."/>
            <person name="Shirouzu T."/>
            <person name="Yoshinaga Y."/>
            <person name="Martin F.M."/>
            <person name="Grigoriev I.V."/>
            <person name="Hibbett D.S."/>
        </authorList>
    </citation>
    <scope>NUCLEOTIDE SEQUENCE [LARGE SCALE GENOMIC DNA]</scope>
    <source>
        <strain evidence="2 3">93-53</strain>
    </source>
</reference>
<sequence>MGILSEVYYAAVLFWRVFFPRGDFTTATMPDLTGHVIVVTGGNTGIGWETIKALLEHNAKVYMASRSKQRAEVAIARLKEETGKESIFLELDLGNLKSVRRAADEFLSKEQELHVLFNNAGVMTPPKEQLTADGYDLQFGTNVIGHFLFTELLMPALFAGAQSSPDHHARIITTSSGAAMLGHIDFDSWKEGTGRQKASVRSLYGQSKLANAIVARQIAKRYADKGIISISVDPGSIKSDLQRYARQRTGVEGLLISIVLKLLLRPTPFGALTQLWAGTMPEAINANGEVRILLLFASRWDGE</sequence>
<dbReference type="STRING" id="1314785.A0A165AT39"/>
<dbReference type="InParanoid" id="A0A165AT39"/>
<keyword evidence="3" id="KW-1185">Reference proteome</keyword>
<dbReference type="AlphaFoldDB" id="A0A165AT39"/>
<name>A0A165AT39_9APHY</name>
<gene>
    <name evidence="2" type="ORF">LAESUDRAFT_753499</name>
</gene>
<dbReference type="Gene3D" id="3.40.50.720">
    <property type="entry name" value="NAD(P)-binding Rossmann-like Domain"/>
    <property type="match status" value="1"/>
</dbReference>
<dbReference type="PANTHER" id="PTHR43157:SF31">
    <property type="entry name" value="PHOSPHATIDYLINOSITOL-GLYCAN BIOSYNTHESIS CLASS F PROTEIN"/>
    <property type="match status" value="1"/>
</dbReference>
<dbReference type="GO" id="GO:0016491">
    <property type="term" value="F:oxidoreductase activity"/>
    <property type="evidence" value="ECO:0007669"/>
    <property type="project" value="UniProtKB-KW"/>
</dbReference>
<dbReference type="Pfam" id="PF00106">
    <property type="entry name" value="adh_short"/>
    <property type="match status" value="1"/>
</dbReference>
<protein>
    <submittedName>
        <fullName evidence="2">NAD-P-binding protein</fullName>
    </submittedName>
</protein>
<dbReference type="RefSeq" id="XP_040757346.1">
    <property type="nucleotide sequence ID" value="XM_040911777.1"/>
</dbReference>
<dbReference type="EMBL" id="KV427762">
    <property type="protein sequence ID" value="KZS99605.1"/>
    <property type="molecule type" value="Genomic_DNA"/>
</dbReference>
<dbReference type="SUPFAM" id="SSF51735">
    <property type="entry name" value="NAD(P)-binding Rossmann-fold domains"/>
    <property type="match status" value="1"/>
</dbReference>
<evidence type="ECO:0000313" key="3">
    <source>
        <dbReference type="Proteomes" id="UP000076871"/>
    </source>
</evidence>
<keyword evidence="1" id="KW-0560">Oxidoreductase</keyword>
<dbReference type="InterPro" id="IPR002347">
    <property type="entry name" value="SDR_fam"/>
</dbReference>
<dbReference type="Proteomes" id="UP000076871">
    <property type="component" value="Unassembled WGS sequence"/>
</dbReference>
<dbReference type="InterPro" id="IPR036291">
    <property type="entry name" value="NAD(P)-bd_dom_sf"/>
</dbReference>
<organism evidence="2 3">
    <name type="scientific">Laetiporus sulphureus 93-53</name>
    <dbReference type="NCBI Taxonomy" id="1314785"/>
    <lineage>
        <taxon>Eukaryota</taxon>
        <taxon>Fungi</taxon>
        <taxon>Dikarya</taxon>
        <taxon>Basidiomycota</taxon>
        <taxon>Agaricomycotina</taxon>
        <taxon>Agaricomycetes</taxon>
        <taxon>Polyporales</taxon>
        <taxon>Laetiporus</taxon>
    </lineage>
</organism>
<proteinExistence type="predicted"/>
<dbReference type="PANTHER" id="PTHR43157">
    <property type="entry name" value="PHOSPHATIDYLINOSITOL-GLYCAN BIOSYNTHESIS CLASS F PROTEIN-RELATED"/>
    <property type="match status" value="1"/>
</dbReference>
<dbReference type="PRINTS" id="PR00081">
    <property type="entry name" value="GDHRDH"/>
</dbReference>
<evidence type="ECO:0000313" key="2">
    <source>
        <dbReference type="EMBL" id="KZS99605.1"/>
    </source>
</evidence>
<dbReference type="GeneID" id="63828805"/>